<sequence>MDFQAVLLLAIPRRVCRKKFEGVGQRNGAGNEVMRLRREPTWMEVTCDVKKQMQAGMYDMSGPQSGLRRAGKHKYLEHYPGTTSHICG</sequence>
<reference evidence="1" key="1">
    <citation type="journal article" date="2020" name="bioRxiv">
        <title>Whole genome comparisons of ergot fungi reveals the divergence and evolution of species within the genus Claviceps are the result of varying mechanisms driving genome evolution and host range expansion.</title>
        <authorList>
            <person name="Wyka S.A."/>
            <person name="Mondo S.J."/>
            <person name="Liu M."/>
            <person name="Dettman J."/>
            <person name="Nalam V."/>
            <person name="Broders K.D."/>
        </authorList>
    </citation>
    <scope>NUCLEOTIDE SEQUENCE</scope>
    <source>
        <strain evidence="1">CCC 602</strain>
    </source>
</reference>
<dbReference type="EMBL" id="SRPW01000249">
    <property type="protein sequence ID" value="KAG6016363.1"/>
    <property type="molecule type" value="Genomic_DNA"/>
</dbReference>
<dbReference type="AlphaFoldDB" id="A0A9P7T202"/>
<keyword evidence="2" id="KW-1185">Reference proteome</keyword>
<gene>
    <name evidence="1" type="ORF">E4U43_003748</name>
</gene>
<proteinExistence type="predicted"/>
<protein>
    <submittedName>
        <fullName evidence="1">Uncharacterized protein</fullName>
    </submittedName>
</protein>
<evidence type="ECO:0000313" key="1">
    <source>
        <dbReference type="EMBL" id="KAG6016363.1"/>
    </source>
</evidence>
<name>A0A9P7T202_9HYPO</name>
<accession>A0A9P7T202</accession>
<evidence type="ECO:0000313" key="2">
    <source>
        <dbReference type="Proteomes" id="UP000748025"/>
    </source>
</evidence>
<organism evidence="1 2">
    <name type="scientific">Claviceps pusilla</name>
    <dbReference type="NCBI Taxonomy" id="123648"/>
    <lineage>
        <taxon>Eukaryota</taxon>
        <taxon>Fungi</taxon>
        <taxon>Dikarya</taxon>
        <taxon>Ascomycota</taxon>
        <taxon>Pezizomycotina</taxon>
        <taxon>Sordariomycetes</taxon>
        <taxon>Hypocreomycetidae</taxon>
        <taxon>Hypocreales</taxon>
        <taxon>Clavicipitaceae</taxon>
        <taxon>Claviceps</taxon>
    </lineage>
</organism>
<dbReference type="Proteomes" id="UP000748025">
    <property type="component" value="Unassembled WGS sequence"/>
</dbReference>
<comment type="caution">
    <text evidence="1">The sequence shown here is derived from an EMBL/GenBank/DDBJ whole genome shotgun (WGS) entry which is preliminary data.</text>
</comment>